<dbReference type="OrthoDB" id="9814277at2"/>
<name>A0A6N7S252_9FIRM</name>
<accession>A0A6N7S252</accession>
<evidence type="ECO:0000313" key="4">
    <source>
        <dbReference type="Proteomes" id="UP000480929"/>
    </source>
</evidence>
<keyword evidence="4" id="KW-1185">Reference proteome</keyword>
<proteinExistence type="predicted"/>
<dbReference type="Proteomes" id="UP000480929">
    <property type="component" value="Unassembled WGS sequence"/>
</dbReference>
<evidence type="ECO:0000313" key="1">
    <source>
        <dbReference type="EMBL" id="MSA87914.1"/>
    </source>
</evidence>
<comment type="caution">
    <text evidence="1">The sequence shown here is derived from an EMBL/GenBank/DDBJ whole genome shotgun (WGS) entry which is preliminary data.</text>
</comment>
<dbReference type="Proteomes" id="UP000433575">
    <property type="component" value="Unassembled WGS sequence"/>
</dbReference>
<gene>
    <name evidence="2" type="ORF">GKD88_01040</name>
    <name evidence="1" type="ORF">GKE08_01030</name>
</gene>
<dbReference type="AlphaFoldDB" id="A0A6N7S252"/>
<dbReference type="RefSeq" id="WP_154237576.1">
    <property type="nucleotide sequence ID" value="NZ_AP031450.1"/>
</dbReference>
<protein>
    <submittedName>
        <fullName evidence="1">WYL domain-containing protein</fullName>
    </submittedName>
</protein>
<evidence type="ECO:0000313" key="2">
    <source>
        <dbReference type="EMBL" id="MSC31710.1"/>
    </source>
</evidence>
<sequence>MAYSELVKNFSRIRDYMREFYVYGFKSRNEFTKKSGRSYDDEKRRLESWLKDYMQFRQTAEGKNVFLSIDTRITKHNPLYKAWKTKSFTEGDITLHFILMDILNSADHPLSFNSIREQIDEYLLDFEEPRFFDESTVRKKLNEYIREGIVVGEMCGKKKVYHAADPAPLLDADAVHFFSEVAPCGVMGSFLLDKLENHEDHLAFKHHYITDTMDSEILCDIFSAIHGKNEMMLKMMNRHKAQISENVVIPLKVMISVQNGRQYLMAYSFRFRRISAYRIDNIVAVQINEVSDRFDELRAKLEGMLPHIWGVSTQGGSNRRMEHVEFTIRYTEQEQHIPRRLEREKRCGTVEQLDSHFSRFSADVYDVSELIPWIRTFLCRITEFSFSNKTLEKQFKEDLEEMYKLYGLEEEENHAFQ</sequence>
<reference evidence="3 4" key="1">
    <citation type="journal article" date="2019" name="Nat. Med.">
        <title>A library of human gut bacterial isolates paired with longitudinal multiomics data enables mechanistic microbiome research.</title>
        <authorList>
            <person name="Poyet M."/>
            <person name="Groussin M."/>
            <person name="Gibbons S.M."/>
            <person name="Avila-Pacheco J."/>
            <person name="Jiang X."/>
            <person name="Kearney S.M."/>
            <person name="Perrotta A.R."/>
            <person name="Berdy B."/>
            <person name="Zhao S."/>
            <person name="Lieberman T.D."/>
            <person name="Swanson P.K."/>
            <person name="Smith M."/>
            <person name="Roesemann S."/>
            <person name="Alexander J.E."/>
            <person name="Rich S.A."/>
            <person name="Livny J."/>
            <person name="Vlamakis H."/>
            <person name="Clish C."/>
            <person name="Bullock K."/>
            <person name="Deik A."/>
            <person name="Scott J."/>
            <person name="Pierce K.A."/>
            <person name="Xavier R.J."/>
            <person name="Alm E.J."/>
        </authorList>
    </citation>
    <scope>NUCLEOTIDE SEQUENCE [LARGE SCALE GENOMIC DNA]</scope>
    <source>
        <strain evidence="1 3">BIOML-A4</strain>
        <strain evidence="2 4">BIOML-A5</strain>
    </source>
</reference>
<dbReference type="EMBL" id="WKPJ01000001">
    <property type="protein sequence ID" value="MSA87914.1"/>
    <property type="molecule type" value="Genomic_DNA"/>
</dbReference>
<dbReference type="PROSITE" id="PS52050">
    <property type="entry name" value="WYL"/>
    <property type="match status" value="1"/>
</dbReference>
<organism evidence="1 3">
    <name type="scientific">Holdemania massiliensis</name>
    <dbReference type="NCBI Taxonomy" id="1468449"/>
    <lineage>
        <taxon>Bacteria</taxon>
        <taxon>Bacillati</taxon>
        <taxon>Bacillota</taxon>
        <taxon>Erysipelotrichia</taxon>
        <taxon>Erysipelotrichales</taxon>
        <taxon>Erysipelotrichaceae</taxon>
        <taxon>Holdemania</taxon>
    </lineage>
</organism>
<dbReference type="EMBL" id="WKPI01000001">
    <property type="protein sequence ID" value="MSC31710.1"/>
    <property type="molecule type" value="Genomic_DNA"/>
</dbReference>
<evidence type="ECO:0000313" key="3">
    <source>
        <dbReference type="Proteomes" id="UP000433575"/>
    </source>
</evidence>